<protein>
    <recommendedName>
        <fullName evidence="3">CBM20 domain-containing protein</fullName>
    </recommendedName>
</protein>
<gene>
    <name evidence="1" type="ORF">NEF87_002622</name>
</gene>
<sequence length="283" mass="31732">MNNLGMSQQSEIDSKISVEIKCNIEGDLSNLFLIFSTDNAHSWYSVKMNNLGHSYSITLPNVPFGNKILYLFKIVGSDGKEYIDDNNGQYYFEIAGQKEVLYEESIPNKNENSDAKISASNNKLTAEESIIENVVQDLIVGEETMILERSSVDKQEFNRSASSHNIKSSENEIIENDANTHKISHINQPIEEEGTNSQIDSSKVIRPIIPYNPFSADYGDLESSQNALLSFSQIIDGRMTSPPKKKNSYLKNVQVLETNKKCAICKANMNNNWKICPICGSKN</sequence>
<evidence type="ECO:0008006" key="3">
    <source>
        <dbReference type="Google" id="ProtNLM"/>
    </source>
</evidence>
<keyword evidence="2" id="KW-1185">Reference proteome</keyword>
<dbReference type="Proteomes" id="UP001208689">
    <property type="component" value="Chromosome"/>
</dbReference>
<reference evidence="1" key="1">
    <citation type="submission" date="2022-09" db="EMBL/GenBank/DDBJ databases">
        <title>Actin cytoskeleton and complex cell architecture in an #Asgard archaeon.</title>
        <authorList>
            <person name="Ponce Toledo R.I."/>
            <person name="Schleper C."/>
            <person name="Rodrigues Oliveira T."/>
            <person name="Wollweber F."/>
            <person name="Xu J."/>
            <person name="Rittmann S."/>
            <person name="Klingl A."/>
            <person name="Pilhofer M."/>
        </authorList>
    </citation>
    <scope>NUCLEOTIDE SEQUENCE</scope>
    <source>
        <strain evidence="1">B-35</strain>
    </source>
</reference>
<accession>A0ABY6HS43</accession>
<evidence type="ECO:0000313" key="1">
    <source>
        <dbReference type="EMBL" id="UYP46337.1"/>
    </source>
</evidence>
<name>A0ABY6HS43_9ARCH</name>
<proteinExistence type="predicted"/>
<dbReference type="EMBL" id="CP104013">
    <property type="protein sequence ID" value="UYP46337.1"/>
    <property type="molecule type" value="Genomic_DNA"/>
</dbReference>
<organism evidence="1 2">
    <name type="scientific">Candidatus Lokiarchaeum ossiferum</name>
    <dbReference type="NCBI Taxonomy" id="2951803"/>
    <lineage>
        <taxon>Archaea</taxon>
        <taxon>Promethearchaeati</taxon>
        <taxon>Promethearchaeota</taxon>
        <taxon>Promethearchaeia</taxon>
        <taxon>Promethearchaeales</taxon>
        <taxon>Promethearchaeaceae</taxon>
        <taxon>Candidatus Lokiarchaeum</taxon>
    </lineage>
</organism>
<evidence type="ECO:0000313" key="2">
    <source>
        <dbReference type="Proteomes" id="UP001208689"/>
    </source>
</evidence>